<dbReference type="EMBL" id="JALJOT010000005">
    <property type="protein sequence ID" value="KAK9914925.1"/>
    <property type="molecule type" value="Genomic_DNA"/>
</dbReference>
<evidence type="ECO:0000313" key="4">
    <source>
        <dbReference type="Proteomes" id="UP001491310"/>
    </source>
</evidence>
<feature type="compositionally biased region" description="Basic and acidic residues" evidence="1">
    <location>
        <begin position="118"/>
        <end position="127"/>
    </location>
</feature>
<proteinExistence type="predicted"/>
<feature type="region of interest" description="Disordered" evidence="1">
    <location>
        <begin position="239"/>
        <end position="260"/>
    </location>
</feature>
<dbReference type="InterPro" id="IPR004182">
    <property type="entry name" value="GRAM"/>
</dbReference>
<gene>
    <name evidence="3" type="ORF">WJX75_002334</name>
</gene>
<dbReference type="InterPro" id="IPR011993">
    <property type="entry name" value="PH-like_dom_sf"/>
</dbReference>
<dbReference type="Gene3D" id="2.30.29.30">
    <property type="entry name" value="Pleckstrin-homology domain (PH domain)/Phosphotyrosine-binding domain (PTB)"/>
    <property type="match status" value="1"/>
</dbReference>
<comment type="caution">
    <text evidence="3">The sequence shown here is derived from an EMBL/GenBank/DDBJ whole genome shotgun (WGS) entry which is preliminary data.</text>
</comment>
<keyword evidence="4" id="KW-1185">Reference proteome</keyword>
<accession>A0ABR2YT56</accession>
<evidence type="ECO:0000256" key="1">
    <source>
        <dbReference type="SAM" id="MobiDB-lite"/>
    </source>
</evidence>
<protein>
    <recommendedName>
        <fullName evidence="2">GRAM domain-containing protein</fullName>
    </recommendedName>
</protein>
<feature type="region of interest" description="Disordered" evidence="1">
    <location>
        <begin position="1"/>
        <end position="151"/>
    </location>
</feature>
<organism evidence="3 4">
    <name type="scientific">Coccomyxa subellipsoidea</name>
    <dbReference type="NCBI Taxonomy" id="248742"/>
    <lineage>
        <taxon>Eukaryota</taxon>
        <taxon>Viridiplantae</taxon>
        <taxon>Chlorophyta</taxon>
        <taxon>core chlorophytes</taxon>
        <taxon>Trebouxiophyceae</taxon>
        <taxon>Trebouxiophyceae incertae sedis</taxon>
        <taxon>Coccomyxaceae</taxon>
        <taxon>Coccomyxa</taxon>
    </lineage>
</organism>
<evidence type="ECO:0000313" key="3">
    <source>
        <dbReference type="EMBL" id="KAK9914925.1"/>
    </source>
</evidence>
<evidence type="ECO:0000259" key="2">
    <source>
        <dbReference type="Pfam" id="PF02893"/>
    </source>
</evidence>
<name>A0ABR2YT56_9CHLO</name>
<reference evidence="3 4" key="1">
    <citation type="journal article" date="2024" name="Nat. Commun.">
        <title>Phylogenomics reveals the evolutionary origins of lichenization in chlorophyte algae.</title>
        <authorList>
            <person name="Puginier C."/>
            <person name="Libourel C."/>
            <person name="Otte J."/>
            <person name="Skaloud P."/>
            <person name="Haon M."/>
            <person name="Grisel S."/>
            <person name="Petersen M."/>
            <person name="Berrin J.G."/>
            <person name="Delaux P.M."/>
            <person name="Dal Grande F."/>
            <person name="Keller J."/>
        </authorList>
    </citation>
    <scope>NUCLEOTIDE SEQUENCE [LARGE SCALE GENOMIC DNA]</scope>
    <source>
        <strain evidence="3 4">SAG 216-7</strain>
    </source>
</reference>
<dbReference type="Proteomes" id="UP001491310">
    <property type="component" value="Unassembled WGS sequence"/>
</dbReference>
<sequence>MPETYQEEMVPPLTSRGTVENKGRMTKAQCKVKRPASMASNISSEFEEVHLEEVEHSASTGSGEEVEFPSGDDEVVQRQEPAVVGKNVSAPRPDTASTPGRTPDAAPAQQAANRKTPVKGEDADDRQPGVADEPEPEISWRGTRQGPPPNTVNAMGEPIYDPLKDIEFATQKATELASSAARNVSTRIMGGAVEAKQSLTKIADNVQSWQVMQHGATDAKDSLSKLANNVSTWWANLDPVPKPQPLTPGREANSVADSKGGSELQSLFGLPPEEELMEGFHCMLAQTYACTYNTFSRAREITFLGTLYVTDKHTCFSAPSEQISFCLAHEDITEVRKVIAKTRKPGPSEKIHIAFGGKEHVVFQGFKAADLTSALALLEHLTADS</sequence>
<feature type="compositionally biased region" description="Acidic residues" evidence="1">
    <location>
        <begin position="64"/>
        <end position="74"/>
    </location>
</feature>
<feature type="domain" description="GRAM" evidence="2">
    <location>
        <begin position="265"/>
        <end position="372"/>
    </location>
</feature>
<feature type="compositionally biased region" description="Basic and acidic residues" evidence="1">
    <location>
        <begin position="47"/>
        <end position="56"/>
    </location>
</feature>
<dbReference type="Pfam" id="PF02893">
    <property type="entry name" value="GRAM"/>
    <property type="match status" value="1"/>
</dbReference>